<evidence type="ECO:0000256" key="1">
    <source>
        <dbReference type="SAM" id="MobiDB-lite"/>
    </source>
</evidence>
<protein>
    <submittedName>
        <fullName evidence="2">Uncharacterized protein</fullName>
    </submittedName>
</protein>
<feature type="compositionally biased region" description="Acidic residues" evidence="1">
    <location>
        <begin position="196"/>
        <end position="207"/>
    </location>
</feature>
<comment type="caution">
    <text evidence="2">The sequence shown here is derived from an EMBL/GenBank/DDBJ whole genome shotgun (WGS) entry which is preliminary data.</text>
</comment>
<gene>
    <name evidence="2" type="ORF">LCGC14_2556080</name>
</gene>
<organism evidence="2">
    <name type="scientific">marine sediment metagenome</name>
    <dbReference type="NCBI Taxonomy" id="412755"/>
    <lineage>
        <taxon>unclassified sequences</taxon>
        <taxon>metagenomes</taxon>
        <taxon>ecological metagenomes</taxon>
    </lineage>
</organism>
<feature type="compositionally biased region" description="Basic and acidic residues" evidence="1">
    <location>
        <begin position="186"/>
        <end position="195"/>
    </location>
</feature>
<feature type="region of interest" description="Disordered" evidence="1">
    <location>
        <begin position="171"/>
        <end position="207"/>
    </location>
</feature>
<dbReference type="EMBL" id="LAZR01042072">
    <property type="protein sequence ID" value="KKL10412.1"/>
    <property type="molecule type" value="Genomic_DNA"/>
</dbReference>
<accession>A0A0F9B9D8</accession>
<evidence type="ECO:0000313" key="2">
    <source>
        <dbReference type="EMBL" id="KKL10412.1"/>
    </source>
</evidence>
<reference evidence="2" key="1">
    <citation type="journal article" date="2015" name="Nature">
        <title>Complex archaea that bridge the gap between prokaryotes and eukaryotes.</title>
        <authorList>
            <person name="Spang A."/>
            <person name="Saw J.H."/>
            <person name="Jorgensen S.L."/>
            <person name="Zaremba-Niedzwiedzka K."/>
            <person name="Martijn J."/>
            <person name="Lind A.E."/>
            <person name="van Eijk R."/>
            <person name="Schleper C."/>
            <person name="Guy L."/>
            <person name="Ettema T.J."/>
        </authorList>
    </citation>
    <scope>NUCLEOTIDE SEQUENCE</scope>
</reference>
<name>A0A0F9B9D8_9ZZZZ</name>
<sequence length="207" mass="21528">MSNVRITAIGDEALSVEVLLGDQNRAWRDLEAGESADLAVGGNQTLRVGPARDVPSTFITPDDEPAVETPWVTDDEGAGDVPSTFITPDDEPAVETPWVTGEEDADLPVGVDVTAEDDGRETQSIGPGDIGEMGVLFGGIEAKVEEAAAEAGEAEAEAEASVVSTLEADSPLEVGSLSDLPSPFDTDEKSAKWDAEEAEDTGEEAQA</sequence>
<proteinExistence type="predicted"/>
<dbReference type="AlphaFoldDB" id="A0A0F9B9D8"/>